<evidence type="ECO:0000259" key="2">
    <source>
        <dbReference type="PROSITE" id="PS50110"/>
    </source>
</evidence>
<reference evidence="3 4" key="1">
    <citation type="submission" date="2018-08" db="EMBL/GenBank/DDBJ databases">
        <title>Fibrisoma montanum sp. nov., isolated from Danxia mountain soil.</title>
        <authorList>
            <person name="Huang Y."/>
        </authorList>
    </citation>
    <scope>NUCLEOTIDE SEQUENCE [LARGE SCALE GENOMIC DNA]</scope>
    <source>
        <strain evidence="3 4">HYT19</strain>
    </source>
</reference>
<dbReference type="PANTHER" id="PTHR44520:SF2">
    <property type="entry name" value="RESPONSE REGULATOR RCP1"/>
    <property type="match status" value="1"/>
</dbReference>
<dbReference type="PROSITE" id="PS50110">
    <property type="entry name" value="RESPONSE_REGULATORY"/>
    <property type="match status" value="1"/>
</dbReference>
<feature type="modified residue" description="4-aspartylphosphate" evidence="1">
    <location>
        <position position="63"/>
    </location>
</feature>
<dbReference type="InterPro" id="IPR001789">
    <property type="entry name" value="Sig_transdc_resp-reg_receiver"/>
</dbReference>
<dbReference type="EMBL" id="QXED01000016">
    <property type="protein sequence ID" value="RIV17732.1"/>
    <property type="molecule type" value="Genomic_DNA"/>
</dbReference>
<dbReference type="SUPFAM" id="SSF52172">
    <property type="entry name" value="CheY-like"/>
    <property type="match status" value="1"/>
</dbReference>
<gene>
    <name evidence="3" type="ORF">DYU11_31310</name>
</gene>
<comment type="caution">
    <text evidence="3">The sequence shown here is derived from an EMBL/GenBank/DDBJ whole genome shotgun (WGS) entry which is preliminary data.</text>
</comment>
<dbReference type="GO" id="GO:0000160">
    <property type="term" value="P:phosphorelay signal transduction system"/>
    <property type="evidence" value="ECO:0007669"/>
    <property type="project" value="InterPro"/>
</dbReference>
<dbReference type="InterPro" id="IPR052893">
    <property type="entry name" value="TCS_response_regulator"/>
</dbReference>
<evidence type="ECO:0000313" key="3">
    <source>
        <dbReference type="EMBL" id="RIV17732.1"/>
    </source>
</evidence>
<dbReference type="Gene3D" id="3.40.50.2300">
    <property type="match status" value="1"/>
</dbReference>
<accession>A0A418LWX5</accession>
<dbReference type="SMART" id="SM00448">
    <property type="entry name" value="REC"/>
    <property type="match status" value="1"/>
</dbReference>
<evidence type="ECO:0000313" key="4">
    <source>
        <dbReference type="Proteomes" id="UP000283523"/>
    </source>
</evidence>
<dbReference type="Proteomes" id="UP000283523">
    <property type="component" value="Unassembled WGS sequence"/>
</dbReference>
<evidence type="ECO:0000256" key="1">
    <source>
        <dbReference type="PROSITE-ProRule" id="PRU00169"/>
    </source>
</evidence>
<dbReference type="AlphaFoldDB" id="A0A418LWX5"/>
<keyword evidence="1" id="KW-0597">Phosphoprotein</keyword>
<keyword evidence="4" id="KW-1185">Reference proteome</keyword>
<dbReference type="Pfam" id="PF00072">
    <property type="entry name" value="Response_reg"/>
    <property type="match status" value="1"/>
</dbReference>
<dbReference type="InterPro" id="IPR011006">
    <property type="entry name" value="CheY-like_superfamily"/>
</dbReference>
<organism evidence="3 4">
    <name type="scientific">Fibrisoma montanum</name>
    <dbReference type="NCBI Taxonomy" id="2305895"/>
    <lineage>
        <taxon>Bacteria</taxon>
        <taxon>Pseudomonadati</taxon>
        <taxon>Bacteroidota</taxon>
        <taxon>Cytophagia</taxon>
        <taxon>Cytophagales</taxon>
        <taxon>Spirosomataceae</taxon>
        <taxon>Fibrisoma</taxon>
    </lineage>
</organism>
<protein>
    <submittedName>
        <fullName evidence="3">Response regulator</fullName>
    </submittedName>
</protein>
<feature type="domain" description="Response regulatory" evidence="2">
    <location>
        <begin position="8"/>
        <end position="130"/>
    </location>
</feature>
<dbReference type="PANTHER" id="PTHR44520">
    <property type="entry name" value="RESPONSE REGULATOR RCP1-RELATED"/>
    <property type="match status" value="1"/>
</dbReference>
<sequence>MPMAYNNLIFTADDDEDDRLLLQQAFQQQSPGCQLVFFADGDELLSALTNTPPHELPRLIILDLNMPRMSGFEVLKRLKAHPRLRVIPVVIMTTSSRPEDISLSYQSGSSSFVTKPASYDRLLELVQITRQYWFETVTVYSEF</sequence>
<dbReference type="OrthoDB" id="7631574at2"/>
<proteinExistence type="predicted"/>
<name>A0A418LWX5_9BACT</name>